<evidence type="ECO:0000313" key="1">
    <source>
        <dbReference type="EMBL" id="OCI30276.1"/>
    </source>
</evidence>
<dbReference type="Proteomes" id="UP000093412">
    <property type="component" value="Unassembled WGS sequence"/>
</dbReference>
<protein>
    <submittedName>
        <fullName evidence="1">Uncharacterized protein</fullName>
    </submittedName>
</protein>
<organism evidence="1 2">
    <name type="scientific">Oerskovia enterophila</name>
    <dbReference type="NCBI Taxonomy" id="43678"/>
    <lineage>
        <taxon>Bacteria</taxon>
        <taxon>Bacillati</taxon>
        <taxon>Actinomycetota</taxon>
        <taxon>Actinomycetes</taxon>
        <taxon>Micrococcales</taxon>
        <taxon>Cellulomonadaceae</taxon>
        <taxon>Oerskovia</taxon>
    </lineage>
</organism>
<dbReference type="EMBL" id="MAQA01000040">
    <property type="protein sequence ID" value="OCI30276.1"/>
    <property type="molecule type" value="Genomic_DNA"/>
</dbReference>
<evidence type="ECO:0000313" key="2">
    <source>
        <dbReference type="Proteomes" id="UP000093412"/>
    </source>
</evidence>
<gene>
    <name evidence="1" type="ORF">OERS_30140</name>
</gene>
<accession>A0ABX2Y2D5</accession>
<reference evidence="1 2" key="1">
    <citation type="submission" date="2016-06" db="EMBL/GenBank/DDBJ databases">
        <title>Genome sequence of Oerskovia enterophila DSM 43852.</title>
        <authorList>
            <person name="Poehlein A."/>
            <person name="Jag V."/>
            <person name="Bengelsdorf F.R."/>
            <person name="Daniel R."/>
            <person name="Duerre P."/>
        </authorList>
    </citation>
    <scope>NUCLEOTIDE SEQUENCE [LARGE SCALE GENOMIC DNA]</scope>
    <source>
        <strain evidence="1 2">DSM 43852</strain>
    </source>
</reference>
<dbReference type="RefSeq" id="WP_068626622.1">
    <property type="nucleotide sequence ID" value="NZ_MAQA01000040.1"/>
</dbReference>
<proteinExistence type="predicted"/>
<keyword evidence="2" id="KW-1185">Reference proteome</keyword>
<comment type="caution">
    <text evidence="1">The sequence shown here is derived from an EMBL/GenBank/DDBJ whole genome shotgun (WGS) entry which is preliminary data.</text>
</comment>
<name>A0ABX2Y2D5_9CELL</name>
<sequence>MQITFDPAQSAAPARPSGGAWPFSLVTATTTIVAESITELVAHLVGETYVGLDDDQALLARYDAACTIAGMTQALYCETALDPAAETEETLTPLLSDRGQGAVELQWPWTHEIPLVLVRTDYEPFTETSAPGGNVVFVDPSHERVFLESLDRFGFVSFLVHQPLSKGFSG</sequence>